<accession>A0A7K1L8W9</accession>
<dbReference type="Proteomes" id="UP000432015">
    <property type="component" value="Unassembled WGS sequence"/>
</dbReference>
<evidence type="ECO:0000313" key="2">
    <source>
        <dbReference type="Proteomes" id="UP000432015"/>
    </source>
</evidence>
<organism evidence="1 2">
    <name type="scientific">Actinomadura litoris</name>
    <dbReference type="NCBI Taxonomy" id="2678616"/>
    <lineage>
        <taxon>Bacteria</taxon>
        <taxon>Bacillati</taxon>
        <taxon>Actinomycetota</taxon>
        <taxon>Actinomycetes</taxon>
        <taxon>Streptosporangiales</taxon>
        <taxon>Thermomonosporaceae</taxon>
        <taxon>Actinomadura</taxon>
    </lineage>
</organism>
<comment type="caution">
    <text evidence="1">The sequence shown here is derived from an EMBL/GenBank/DDBJ whole genome shotgun (WGS) entry which is preliminary data.</text>
</comment>
<evidence type="ECO:0000313" key="1">
    <source>
        <dbReference type="EMBL" id="MUN40881.1"/>
    </source>
</evidence>
<dbReference type="AlphaFoldDB" id="A0A7K1L8W9"/>
<proteinExistence type="predicted"/>
<dbReference type="RefSeq" id="WP_156220043.1">
    <property type="nucleotide sequence ID" value="NZ_WOFH01000012.1"/>
</dbReference>
<keyword evidence="2" id="KW-1185">Reference proteome</keyword>
<sequence>MAGLTAAGPFLGAAAPYVRLPEEQGSTDDERDRFAHEIAAVRAHLLIQPAIQNQPALLALWANLNQFQRTANVNVFDLRAWTAILGSVNAVTLLDQSSAAAWLTQAHTYARLAGDPNLISLAHSKSANAGMYFDVEPRHLITDAKLAIKYANTPEREGMAQAMFARAVALAGHAEKAQRAGAKSIELAETTPPQSPVTDGWTSNQAHMTVARSLSSFANLHRAVETHATEALRANPGAGSLWKAQPLLTIAEARIRGNQIDGAAENILAVLGEMESRVQFQPSIAQRVDEIVKLAERRKPGTSAMRPVREQLAAMSA</sequence>
<protein>
    <submittedName>
        <fullName evidence="1">Uncharacterized protein</fullName>
    </submittedName>
</protein>
<dbReference type="EMBL" id="WOFH01000012">
    <property type="protein sequence ID" value="MUN40881.1"/>
    <property type="molecule type" value="Genomic_DNA"/>
</dbReference>
<gene>
    <name evidence="1" type="ORF">GNZ18_30380</name>
</gene>
<reference evidence="1 2" key="1">
    <citation type="submission" date="2019-11" db="EMBL/GenBank/DDBJ databases">
        <authorList>
            <person name="Cao P."/>
        </authorList>
    </citation>
    <scope>NUCLEOTIDE SEQUENCE [LARGE SCALE GENOMIC DNA]</scope>
    <source>
        <strain evidence="1 2">NEAU-AAG5</strain>
    </source>
</reference>
<name>A0A7K1L8W9_9ACTN</name>